<dbReference type="AlphaFoldDB" id="F9RZH7"/>
<organism evidence="1 2">
    <name type="scientific">Vibrio ichthyoenteri ATCC 700023</name>
    <dbReference type="NCBI Taxonomy" id="870968"/>
    <lineage>
        <taxon>Bacteria</taxon>
        <taxon>Pseudomonadati</taxon>
        <taxon>Pseudomonadota</taxon>
        <taxon>Gammaproteobacteria</taxon>
        <taxon>Vibrionales</taxon>
        <taxon>Vibrionaceae</taxon>
        <taxon>Vibrio</taxon>
    </lineage>
</organism>
<proteinExistence type="predicted"/>
<protein>
    <submittedName>
        <fullName evidence="1">Uncharacterized protein</fullName>
    </submittedName>
</protein>
<name>F9RZH7_9VIBR</name>
<accession>F9RZH7</accession>
<evidence type="ECO:0000313" key="2">
    <source>
        <dbReference type="Proteomes" id="UP000004605"/>
    </source>
</evidence>
<evidence type="ECO:0000313" key="1">
    <source>
        <dbReference type="EMBL" id="EGU44959.1"/>
    </source>
</evidence>
<reference evidence="1 2" key="1">
    <citation type="journal article" date="2012" name="Int. J. Syst. Evol. Microbiol.">
        <title>Vibrio caribbeanicus sp. nov., isolated from the marine sponge Scleritoderma cyanea.</title>
        <authorList>
            <person name="Hoffmann M."/>
            <person name="Monday S.R."/>
            <person name="Allard M.W."/>
            <person name="Strain E.A."/>
            <person name="Whittaker P."/>
            <person name="Naum M."/>
            <person name="McCarthy P.J."/>
            <person name="Lopez J.V."/>
            <person name="Fischer M."/>
            <person name="Brown E.W."/>
        </authorList>
    </citation>
    <scope>NUCLEOTIDE SEQUENCE [LARGE SCALE GENOMIC DNA]</scope>
    <source>
        <strain evidence="1 2">ATCC 700023</strain>
    </source>
</reference>
<keyword evidence="2" id="KW-1185">Reference proteome</keyword>
<dbReference type="EMBL" id="AFWF01000061">
    <property type="protein sequence ID" value="EGU44959.1"/>
    <property type="molecule type" value="Genomic_DNA"/>
</dbReference>
<gene>
    <name evidence="1" type="ORF">VII00023_21197</name>
</gene>
<dbReference type="Proteomes" id="UP000004605">
    <property type="component" value="Unassembled WGS sequence"/>
</dbReference>
<comment type="caution">
    <text evidence="1">The sequence shown here is derived from an EMBL/GenBank/DDBJ whole genome shotgun (WGS) entry which is preliminary data.</text>
</comment>
<sequence length="47" mass="5272">MPFGEGTALIGGIFLVHIAEHWRTWLVLMQAEFGNQVAIGRTIDVLY</sequence>